<dbReference type="RefSeq" id="WP_020877855.1">
    <property type="nucleotide sequence ID" value="NZ_ATHJ01000105.1"/>
</dbReference>
<dbReference type="Pfam" id="PF13727">
    <property type="entry name" value="CoA_binding_3"/>
    <property type="match status" value="1"/>
</dbReference>
<evidence type="ECO:0000256" key="1">
    <source>
        <dbReference type="ARBA" id="ARBA00004141"/>
    </source>
</evidence>
<dbReference type="EMBL" id="ATHJ01000105">
    <property type="protein sequence ID" value="EPR36039.1"/>
    <property type="molecule type" value="Genomic_DNA"/>
</dbReference>
<evidence type="ECO:0000256" key="2">
    <source>
        <dbReference type="ARBA" id="ARBA00006464"/>
    </source>
</evidence>
<feature type="transmembrane region" description="Helical" evidence="7">
    <location>
        <begin position="281"/>
        <end position="302"/>
    </location>
</feature>
<evidence type="ECO:0000256" key="6">
    <source>
        <dbReference type="ARBA" id="ARBA00023136"/>
    </source>
</evidence>
<keyword evidence="3 9" id="KW-0808">Transferase</keyword>
<feature type="transmembrane region" description="Helical" evidence="7">
    <location>
        <begin position="78"/>
        <end position="102"/>
    </location>
</feature>
<dbReference type="NCBIfam" id="TIGR03025">
    <property type="entry name" value="EPS_sugtrans"/>
    <property type="match status" value="1"/>
</dbReference>
<feature type="transmembrane region" description="Helical" evidence="7">
    <location>
        <begin position="43"/>
        <end position="66"/>
    </location>
</feature>
<dbReference type="GO" id="GO:0016020">
    <property type="term" value="C:membrane"/>
    <property type="evidence" value="ECO:0007669"/>
    <property type="project" value="UniProtKB-SubCell"/>
</dbReference>
<dbReference type="InterPro" id="IPR036291">
    <property type="entry name" value="NAD(P)-bd_dom_sf"/>
</dbReference>
<keyword evidence="10" id="KW-1185">Reference proteome</keyword>
<name>S7UPS2_DESML</name>
<dbReference type="Gene3D" id="3.40.50.720">
    <property type="entry name" value="NAD(P)-binding Rossmann-like Domain"/>
    <property type="match status" value="1"/>
</dbReference>
<dbReference type="eggNOG" id="COG2148">
    <property type="taxonomic scope" value="Bacteria"/>
</dbReference>
<accession>S7UPS2</accession>
<comment type="caution">
    <text evidence="9">The sequence shown here is derived from an EMBL/GenBank/DDBJ whole genome shotgun (WGS) entry which is preliminary data.</text>
</comment>
<dbReference type="STRING" id="897.B2D07_16390"/>
<dbReference type="InterPro" id="IPR003362">
    <property type="entry name" value="Bact_transf"/>
</dbReference>
<reference evidence="9 10" key="1">
    <citation type="journal article" date="2013" name="Genome Announc.">
        <title>Draft genome sequences for three mercury-methylating, sulfate-reducing bacteria.</title>
        <authorList>
            <person name="Brown S.D."/>
            <person name="Hurt R.A.Jr."/>
            <person name="Gilmour C.C."/>
            <person name="Elias D.A."/>
        </authorList>
    </citation>
    <scope>NUCLEOTIDE SEQUENCE [LARGE SCALE GENOMIC DNA]</scope>
    <source>
        <strain evidence="9 10">DSM 2059</strain>
    </source>
</reference>
<keyword evidence="5 7" id="KW-1133">Transmembrane helix</keyword>
<dbReference type="eggNOG" id="COG1086">
    <property type="taxonomic scope" value="Bacteria"/>
</dbReference>
<dbReference type="Proteomes" id="UP000014977">
    <property type="component" value="Unassembled WGS sequence"/>
</dbReference>
<dbReference type="OrthoDB" id="9808602at2"/>
<keyword evidence="4 7" id="KW-0812">Transmembrane</keyword>
<dbReference type="PANTHER" id="PTHR30576">
    <property type="entry name" value="COLANIC BIOSYNTHESIS UDP-GLUCOSE LIPID CARRIER TRANSFERASE"/>
    <property type="match status" value="1"/>
</dbReference>
<comment type="similarity">
    <text evidence="2">Belongs to the bacterial sugar transferase family.</text>
</comment>
<dbReference type="InterPro" id="IPR017475">
    <property type="entry name" value="EPS_sugar_tfrase"/>
</dbReference>
<evidence type="ECO:0000256" key="5">
    <source>
        <dbReference type="ARBA" id="ARBA00022989"/>
    </source>
</evidence>
<evidence type="ECO:0000313" key="9">
    <source>
        <dbReference type="EMBL" id="EPR36039.1"/>
    </source>
</evidence>
<sequence length="470" mass="53303">MFEEKSKQFDRTLLIFDIISTIIAFTTAYYLRFEVFTDGSSDALIHFSLLPMILALMLFHLSYFSAYCSPRRMTAAKLLWSVFISVSATITALIGIIFIMKIEYVSRLVVIIFMGLVFVLLIVNRLVIVAYFRGSLKRGENYQKVLIIGTGPRAAQLSRLLQEKSEWGIDIVGYLDPRPDWDGAEVQGGPLLGTIEDISAVLKRFVVDEVILAVPRTLIGDAESIAHACEEEGIKLRIMADLYDLEVARVSLMKLDNIPLLTLEPVALDEYKLALKRLIDVFLVVLSLPVILPLMGCIALAIKFDSPGPVFFIQERIGLKKRRFNMIKFRSMYVGSEEKLKELEHLNEAEGPIFKIADDPRVTPVGRFIRRTSLDELPQLFNVLAGSMSLVGPRPMSVRDVDLFDRGIQRKRFSVKPGLTCLWQISGRSELPFSKWLELDLYYIERWSLFLDLKILIKTIPVVLRGNGAM</sequence>
<dbReference type="PANTHER" id="PTHR30576:SF10">
    <property type="entry name" value="SLL5057 PROTEIN"/>
    <property type="match status" value="1"/>
</dbReference>
<evidence type="ECO:0000256" key="4">
    <source>
        <dbReference type="ARBA" id="ARBA00022692"/>
    </source>
</evidence>
<gene>
    <name evidence="9" type="ORF">dsmv_0744</name>
</gene>
<dbReference type="PATRIC" id="fig|1121405.3.peg.3476"/>
<dbReference type="SUPFAM" id="SSF51735">
    <property type="entry name" value="NAD(P)-binding Rossmann-fold domains"/>
    <property type="match status" value="1"/>
</dbReference>
<evidence type="ECO:0000259" key="8">
    <source>
        <dbReference type="Pfam" id="PF02397"/>
    </source>
</evidence>
<evidence type="ECO:0000313" key="10">
    <source>
        <dbReference type="Proteomes" id="UP000014977"/>
    </source>
</evidence>
<feature type="transmembrane region" description="Helical" evidence="7">
    <location>
        <begin position="12"/>
        <end position="31"/>
    </location>
</feature>
<evidence type="ECO:0000256" key="7">
    <source>
        <dbReference type="SAM" id="Phobius"/>
    </source>
</evidence>
<feature type="transmembrane region" description="Helical" evidence="7">
    <location>
        <begin position="108"/>
        <end position="132"/>
    </location>
</feature>
<dbReference type="AlphaFoldDB" id="S7UPS2"/>
<proteinExistence type="inferred from homology"/>
<evidence type="ECO:0000256" key="3">
    <source>
        <dbReference type="ARBA" id="ARBA00022679"/>
    </source>
</evidence>
<keyword evidence="6 7" id="KW-0472">Membrane</keyword>
<organism evidence="9 10">
    <name type="scientific">Desulfococcus multivorans DSM 2059</name>
    <dbReference type="NCBI Taxonomy" id="1121405"/>
    <lineage>
        <taxon>Bacteria</taxon>
        <taxon>Pseudomonadati</taxon>
        <taxon>Thermodesulfobacteriota</taxon>
        <taxon>Desulfobacteria</taxon>
        <taxon>Desulfobacterales</taxon>
        <taxon>Desulfococcaceae</taxon>
        <taxon>Desulfococcus</taxon>
    </lineage>
</organism>
<comment type="subcellular location">
    <subcellularLocation>
        <location evidence="1">Membrane</location>
        <topology evidence="1">Multi-pass membrane protein</topology>
    </subcellularLocation>
</comment>
<feature type="domain" description="Bacterial sugar transferase" evidence="8">
    <location>
        <begin position="276"/>
        <end position="464"/>
    </location>
</feature>
<dbReference type="Pfam" id="PF02397">
    <property type="entry name" value="Bac_transf"/>
    <property type="match status" value="1"/>
</dbReference>
<dbReference type="GO" id="GO:0016780">
    <property type="term" value="F:phosphotransferase activity, for other substituted phosphate groups"/>
    <property type="evidence" value="ECO:0007669"/>
    <property type="project" value="TreeGrafter"/>
</dbReference>
<protein>
    <submittedName>
        <fullName evidence="9">Exopolysaccharide biosynthesis polyprenyl glycosylphosphotransferase</fullName>
    </submittedName>
</protein>